<dbReference type="EMBL" id="LVLJ01002341">
    <property type="protein sequence ID" value="OAE25400.1"/>
    <property type="molecule type" value="Genomic_DNA"/>
</dbReference>
<dbReference type="Pfam" id="PF15375">
    <property type="entry name" value="FSAF1"/>
    <property type="match status" value="1"/>
</dbReference>
<organism evidence="3 4">
    <name type="scientific">Marchantia polymorpha subsp. ruderalis</name>
    <dbReference type="NCBI Taxonomy" id="1480154"/>
    <lineage>
        <taxon>Eukaryota</taxon>
        <taxon>Viridiplantae</taxon>
        <taxon>Streptophyta</taxon>
        <taxon>Embryophyta</taxon>
        <taxon>Marchantiophyta</taxon>
        <taxon>Marchantiopsida</taxon>
        <taxon>Marchantiidae</taxon>
        <taxon>Marchantiales</taxon>
        <taxon>Marchantiaceae</taxon>
        <taxon>Marchantia</taxon>
    </lineage>
</organism>
<proteinExistence type="predicted"/>
<sequence length="387" mass="42622">MSAPIYDGTVGDRLVNMTGRKPGRRIKGDLGTNDEDERREFKKILKEVEELGTSQLEWKERKALEQKKLLTLGAKPKKSWKMPISMGLSVKRKREQAESDKVEELLAGLRPNKSRRKPPPPRDSTEDKGLQASEGKFRGGVLYVKPLVKAPVETKRRGGDRSLDRVFSDGKGRKGGGKKGKGKGKGKGGGKKGGATVFARCVISTRLWFYVGHSICVIEVMLQALGSSKHLRQTEHVNTRVRERLLAGSGGGGLTDDRLWKRMAGAATRLKELFSKYGRVAMVVHLSVSAVSYTSCYVLIKNNVDVSDLLQRVGLVSSASKDPQDLKDGTVTEKVDNAGLKVLEEGGAFAVAFLCNKALIPVRIPLTVVLTPPIARMWAQRRFFRKS</sequence>
<feature type="region of interest" description="Disordered" evidence="1">
    <location>
        <begin position="153"/>
        <end position="192"/>
    </location>
</feature>
<gene>
    <name evidence="3" type="ORF">AXG93_4620s2150</name>
</gene>
<evidence type="ECO:0000313" key="3">
    <source>
        <dbReference type="EMBL" id="OAE25400.1"/>
    </source>
</evidence>
<dbReference type="Proteomes" id="UP000077202">
    <property type="component" value="Unassembled WGS sequence"/>
</dbReference>
<feature type="region of interest" description="Disordered" evidence="1">
    <location>
        <begin position="83"/>
        <end position="131"/>
    </location>
</feature>
<protein>
    <recommendedName>
        <fullName evidence="2">DUF1279 domain-containing protein</fullName>
    </recommendedName>
</protein>
<dbReference type="GO" id="GO:0000462">
    <property type="term" value="P:maturation of SSU-rRNA from tricistronic rRNA transcript (SSU-rRNA, 5.8S rRNA, LSU-rRNA)"/>
    <property type="evidence" value="ECO:0007669"/>
    <property type="project" value="TreeGrafter"/>
</dbReference>
<dbReference type="InterPro" id="IPR053030">
    <property type="entry name" value="Ribosomal_biogenesis_FAF1-like"/>
</dbReference>
<evidence type="ECO:0000313" key="4">
    <source>
        <dbReference type="Proteomes" id="UP000077202"/>
    </source>
</evidence>
<reference evidence="3" key="1">
    <citation type="submission" date="2016-03" db="EMBL/GenBank/DDBJ databases">
        <title>Mechanisms controlling the formation of the plant cell surface in tip-growing cells are functionally conserved among land plants.</title>
        <authorList>
            <person name="Honkanen S."/>
            <person name="Jones V.A."/>
            <person name="Morieri G."/>
            <person name="Champion C."/>
            <person name="Hetherington A.J."/>
            <person name="Kelly S."/>
            <person name="Saint-Marcoux D."/>
            <person name="Proust H."/>
            <person name="Prescott H."/>
            <person name="Dolan L."/>
        </authorList>
    </citation>
    <scope>NUCLEOTIDE SEQUENCE [LARGE SCALE GENOMIC DNA]</scope>
    <source>
        <tissue evidence="3">Whole gametophyte</tissue>
    </source>
</reference>
<evidence type="ECO:0000256" key="1">
    <source>
        <dbReference type="SAM" id="MobiDB-lite"/>
    </source>
</evidence>
<dbReference type="PANTHER" id="PTHR28096">
    <property type="entry name" value="PROTEIN FAF1"/>
    <property type="match status" value="1"/>
</dbReference>
<feature type="domain" description="DUF1279" evidence="2">
    <location>
        <begin position="269"/>
        <end position="372"/>
    </location>
</feature>
<feature type="compositionally biased region" description="Basic and acidic residues" evidence="1">
    <location>
        <begin position="153"/>
        <end position="172"/>
    </location>
</feature>
<dbReference type="InterPro" id="IPR009688">
    <property type="entry name" value="FAM210A/B-like_dom"/>
</dbReference>
<dbReference type="InterPro" id="IPR027973">
    <property type="entry name" value="FSAF1-like"/>
</dbReference>
<keyword evidence="4" id="KW-1185">Reference proteome</keyword>
<dbReference type="GO" id="GO:0005730">
    <property type="term" value="C:nucleolus"/>
    <property type="evidence" value="ECO:0007669"/>
    <property type="project" value="TreeGrafter"/>
</dbReference>
<name>A0A176VX69_MARPO</name>
<comment type="caution">
    <text evidence="3">The sequence shown here is derived from an EMBL/GenBank/DDBJ whole genome shotgun (WGS) entry which is preliminary data.</text>
</comment>
<dbReference type="Pfam" id="PF06916">
    <property type="entry name" value="FAM210A-B_dom"/>
    <property type="match status" value="1"/>
</dbReference>
<dbReference type="AlphaFoldDB" id="A0A176VX69"/>
<dbReference type="PANTHER" id="PTHR28096:SF1">
    <property type="entry name" value="PROTEIN FAF1"/>
    <property type="match status" value="1"/>
</dbReference>
<feature type="compositionally biased region" description="Basic and acidic residues" evidence="1">
    <location>
        <begin position="95"/>
        <end position="104"/>
    </location>
</feature>
<feature type="region of interest" description="Disordered" evidence="1">
    <location>
        <begin position="14"/>
        <end position="33"/>
    </location>
</feature>
<accession>A0A176VX69</accession>
<feature type="compositionally biased region" description="Basic residues" evidence="1">
    <location>
        <begin position="173"/>
        <end position="190"/>
    </location>
</feature>
<evidence type="ECO:0000259" key="2">
    <source>
        <dbReference type="Pfam" id="PF06916"/>
    </source>
</evidence>